<keyword evidence="1" id="KW-0472">Membrane</keyword>
<reference evidence="2 3" key="1">
    <citation type="journal article" date="2015" name="Genome Biol. Evol.">
        <title>Found and Lost: The Fates of Horizontally Acquired Genes in Arthropod-Symbiotic Spiroplasma.</title>
        <authorList>
            <person name="Lo W.S."/>
            <person name="Gasparich G.E."/>
            <person name="Kuo C.H."/>
        </authorList>
    </citation>
    <scope>NUCLEOTIDE SEQUENCE [LARGE SCALE GENOMIC DNA]</scope>
    <source>
        <strain evidence="3">TDA-040725-5</strain>
    </source>
</reference>
<name>A0A0H3XLJ2_9MOLU</name>
<dbReference type="RefSeq" id="WP_047791605.1">
    <property type="nucleotide sequence ID" value="NZ_CP011856.1"/>
</dbReference>
<dbReference type="PATRIC" id="fig|743698.3.peg.845"/>
<feature type="transmembrane region" description="Helical" evidence="1">
    <location>
        <begin position="24"/>
        <end position="46"/>
    </location>
</feature>
<proteinExistence type="predicted"/>
<organism evidence="2 3">
    <name type="scientific">Spiroplasma eriocheiris</name>
    <dbReference type="NCBI Taxonomy" id="315358"/>
    <lineage>
        <taxon>Bacteria</taxon>
        <taxon>Bacillati</taxon>
        <taxon>Mycoplasmatota</taxon>
        <taxon>Mollicutes</taxon>
        <taxon>Entomoplasmatales</taxon>
        <taxon>Spiroplasmataceae</taxon>
        <taxon>Spiroplasma</taxon>
    </lineage>
</organism>
<evidence type="ECO:0000313" key="3">
    <source>
        <dbReference type="Proteomes" id="UP000035661"/>
    </source>
</evidence>
<dbReference type="Proteomes" id="UP000035661">
    <property type="component" value="Chromosome"/>
</dbReference>
<feature type="transmembrane region" description="Helical" evidence="1">
    <location>
        <begin position="67"/>
        <end position="89"/>
    </location>
</feature>
<protein>
    <recommendedName>
        <fullName evidence="4">Transmembrane protein</fullName>
    </recommendedName>
</protein>
<feature type="transmembrane region" description="Helical" evidence="1">
    <location>
        <begin position="95"/>
        <end position="116"/>
    </location>
</feature>
<accession>A0A0H3XLJ2</accession>
<feature type="transmembrane region" description="Helical" evidence="1">
    <location>
        <begin position="225"/>
        <end position="253"/>
    </location>
</feature>
<dbReference type="AlphaFoldDB" id="A0A0H3XLJ2"/>
<evidence type="ECO:0000256" key="1">
    <source>
        <dbReference type="SAM" id="Phobius"/>
    </source>
</evidence>
<feature type="transmembrane region" description="Helical" evidence="1">
    <location>
        <begin position="186"/>
        <end position="205"/>
    </location>
</feature>
<keyword evidence="1" id="KW-0812">Transmembrane</keyword>
<dbReference type="STRING" id="315358.SERIO_v1c08390"/>
<gene>
    <name evidence="2" type="ORF">SERIO_v1c08390</name>
</gene>
<dbReference type="EMBL" id="CP011856">
    <property type="protein sequence ID" value="AKM54399.1"/>
    <property type="molecule type" value="Genomic_DNA"/>
</dbReference>
<feature type="transmembrane region" description="Helical" evidence="1">
    <location>
        <begin position="428"/>
        <end position="449"/>
    </location>
</feature>
<evidence type="ECO:0008006" key="4">
    <source>
        <dbReference type="Google" id="ProtNLM"/>
    </source>
</evidence>
<sequence length="493" mass="57661">MILVGGTLTIAILLKNEYRNYVNYVNILIILLMGLLSLFIYFYQFWPSRNQELALTTIKKVLNKDQINNLMSILLLCLFMTIFIGGYGLYSLWAILFKFLSPVCLVGLSFLLSLVIAIIFKNGLLTIIFTIPVIIYPYLISANHSWLMIGAILSGLTIGTILNHKNAVWNYLWHHQPTFFWKIYRTNLKLLSSAIIIGLIIYFTIGNEPLAFFNNKLNFSDSFMLINLIPLLIVILMLIGHCNFAMTLFFGILMQTIVGFAKGSFNVVSDFNNVTILISQVTILFGDGHYFLLNYFNYLTNGLIWSAIYFMLIAIYLSFNSFFYNLKQIKSYQKLLQKKIQITNQPGISYYVSYFFLKCLLTWEPTILFNDKDYQIFGKEAPEHYLKRIIIEVSLLQIFINLTCNGFAYLTMSFWIYTTHQISFLDGYLLMLKTVFPLYWIIIIIWLLISFKKFSKFMLGDWFQQFRKLNVKIFTPKHLKGKWPNKKWTDHDK</sequence>
<reference evidence="3" key="2">
    <citation type="submission" date="2015-06" db="EMBL/GenBank/DDBJ databases">
        <title>Complete genome sequence of Spiroplasma eriocheiris TDA-040725-5 (DSM 21848).</title>
        <authorList>
            <person name="Lo W.-S."/>
            <person name="Kuo C.-H."/>
        </authorList>
    </citation>
    <scope>NUCLEOTIDE SEQUENCE [LARGE SCALE GENOMIC DNA]</scope>
    <source>
        <strain evidence="3">TDA-040725-5</strain>
    </source>
</reference>
<feature type="transmembrane region" description="Helical" evidence="1">
    <location>
        <begin position="395"/>
        <end position="416"/>
    </location>
</feature>
<keyword evidence="3" id="KW-1185">Reference proteome</keyword>
<feature type="transmembrane region" description="Helical" evidence="1">
    <location>
        <begin position="304"/>
        <end position="326"/>
    </location>
</feature>
<dbReference type="KEGG" id="seri:SERIO_v1c08390"/>
<evidence type="ECO:0000313" key="2">
    <source>
        <dbReference type="EMBL" id="AKM54399.1"/>
    </source>
</evidence>
<feature type="transmembrane region" description="Helical" evidence="1">
    <location>
        <begin position="123"/>
        <end position="140"/>
    </location>
</feature>
<keyword evidence="1" id="KW-1133">Transmembrane helix</keyword>
<feature type="transmembrane region" description="Helical" evidence="1">
    <location>
        <begin position="274"/>
        <end position="292"/>
    </location>
</feature>